<dbReference type="OrthoDB" id="4384581at2759"/>
<gene>
    <name evidence="1" type="ORF">BO97DRAFT_24051</name>
</gene>
<dbReference type="EMBL" id="KZ824374">
    <property type="protein sequence ID" value="RAL06585.1"/>
    <property type="molecule type" value="Genomic_DNA"/>
</dbReference>
<dbReference type="VEuPathDB" id="FungiDB:BO97DRAFT_24051"/>
<dbReference type="GeneID" id="37195073"/>
<organism evidence="1 2">
    <name type="scientific">Aspergillus homomorphus (strain CBS 101889)</name>
    <dbReference type="NCBI Taxonomy" id="1450537"/>
    <lineage>
        <taxon>Eukaryota</taxon>
        <taxon>Fungi</taxon>
        <taxon>Dikarya</taxon>
        <taxon>Ascomycota</taxon>
        <taxon>Pezizomycotina</taxon>
        <taxon>Eurotiomycetes</taxon>
        <taxon>Eurotiomycetidae</taxon>
        <taxon>Eurotiales</taxon>
        <taxon>Aspergillaceae</taxon>
        <taxon>Aspergillus</taxon>
        <taxon>Aspergillus subgen. Circumdati</taxon>
    </lineage>
</organism>
<dbReference type="AlphaFoldDB" id="A0A395HHE6"/>
<proteinExistence type="predicted"/>
<evidence type="ECO:0000313" key="1">
    <source>
        <dbReference type="EMBL" id="RAL06585.1"/>
    </source>
</evidence>
<name>A0A395HHE6_ASPHC</name>
<dbReference type="RefSeq" id="XP_025545739.1">
    <property type="nucleotide sequence ID" value="XM_025690784.1"/>
</dbReference>
<keyword evidence="2" id="KW-1185">Reference proteome</keyword>
<protein>
    <submittedName>
        <fullName evidence="1">Uncharacterized protein</fullName>
    </submittedName>
</protein>
<accession>A0A395HHE6</accession>
<sequence length="88" mass="10113">MAEDSYRQGNLPMGTQLISFDFASHTMEHLGYLCVDDKTPTDEEMAEVNKVFEENKKFSAPVFDYCEGGNECKAFLMSDRKVRLHRPD</sequence>
<evidence type="ECO:0000313" key="2">
    <source>
        <dbReference type="Proteomes" id="UP000248961"/>
    </source>
</evidence>
<dbReference type="Proteomes" id="UP000248961">
    <property type="component" value="Unassembled WGS sequence"/>
</dbReference>
<reference evidence="1 2" key="1">
    <citation type="submission" date="2018-02" db="EMBL/GenBank/DDBJ databases">
        <title>The genomes of Aspergillus section Nigri reveals drivers in fungal speciation.</title>
        <authorList>
            <consortium name="DOE Joint Genome Institute"/>
            <person name="Vesth T.C."/>
            <person name="Nybo J."/>
            <person name="Theobald S."/>
            <person name="Brandl J."/>
            <person name="Frisvad J.C."/>
            <person name="Nielsen K.F."/>
            <person name="Lyhne E.K."/>
            <person name="Kogle M.E."/>
            <person name="Kuo A."/>
            <person name="Riley R."/>
            <person name="Clum A."/>
            <person name="Nolan M."/>
            <person name="Lipzen A."/>
            <person name="Salamov A."/>
            <person name="Henrissat B."/>
            <person name="Wiebenga A."/>
            <person name="De vries R.P."/>
            <person name="Grigoriev I.V."/>
            <person name="Mortensen U.H."/>
            <person name="Andersen M.R."/>
            <person name="Baker S.E."/>
        </authorList>
    </citation>
    <scope>NUCLEOTIDE SEQUENCE [LARGE SCALE GENOMIC DNA]</scope>
    <source>
        <strain evidence="1 2">CBS 101889</strain>
    </source>
</reference>